<sequence length="84" mass="9201">MVAYSTERTTSIWNTTSFVETLGTSRPQSETPAARSPRMPSLGTCPAYSPFAEVVCFETAEHMTWHATLQTEEGSMCHPSDAEA</sequence>
<evidence type="ECO:0000256" key="1">
    <source>
        <dbReference type="SAM" id="MobiDB-lite"/>
    </source>
</evidence>
<gene>
    <name evidence="2" type="ORF">Slati_1442900</name>
</gene>
<feature type="compositionally biased region" description="Polar residues" evidence="1">
    <location>
        <begin position="21"/>
        <end position="31"/>
    </location>
</feature>
<comment type="caution">
    <text evidence="2">The sequence shown here is derived from an EMBL/GenBank/DDBJ whole genome shotgun (WGS) entry which is preliminary data.</text>
</comment>
<name>A0AAW2X5Z5_9LAMI</name>
<organism evidence="2">
    <name type="scientific">Sesamum latifolium</name>
    <dbReference type="NCBI Taxonomy" id="2727402"/>
    <lineage>
        <taxon>Eukaryota</taxon>
        <taxon>Viridiplantae</taxon>
        <taxon>Streptophyta</taxon>
        <taxon>Embryophyta</taxon>
        <taxon>Tracheophyta</taxon>
        <taxon>Spermatophyta</taxon>
        <taxon>Magnoliopsida</taxon>
        <taxon>eudicotyledons</taxon>
        <taxon>Gunneridae</taxon>
        <taxon>Pentapetalae</taxon>
        <taxon>asterids</taxon>
        <taxon>lamiids</taxon>
        <taxon>Lamiales</taxon>
        <taxon>Pedaliaceae</taxon>
        <taxon>Sesamum</taxon>
    </lineage>
</organism>
<reference evidence="2" key="1">
    <citation type="submission" date="2020-06" db="EMBL/GenBank/DDBJ databases">
        <authorList>
            <person name="Li T."/>
            <person name="Hu X."/>
            <person name="Zhang T."/>
            <person name="Song X."/>
            <person name="Zhang H."/>
            <person name="Dai N."/>
            <person name="Sheng W."/>
            <person name="Hou X."/>
            <person name="Wei L."/>
        </authorList>
    </citation>
    <scope>NUCLEOTIDE SEQUENCE</scope>
    <source>
        <strain evidence="2">KEN1</strain>
        <tissue evidence="2">Leaf</tissue>
    </source>
</reference>
<dbReference type="EMBL" id="JACGWN010000005">
    <property type="protein sequence ID" value="KAL0448865.1"/>
    <property type="molecule type" value="Genomic_DNA"/>
</dbReference>
<feature type="region of interest" description="Disordered" evidence="1">
    <location>
        <begin position="21"/>
        <end position="42"/>
    </location>
</feature>
<evidence type="ECO:0000313" key="2">
    <source>
        <dbReference type="EMBL" id="KAL0448865.1"/>
    </source>
</evidence>
<protein>
    <submittedName>
        <fullName evidence="2">Uncharacterized protein</fullName>
    </submittedName>
</protein>
<dbReference type="AlphaFoldDB" id="A0AAW2X5Z5"/>
<proteinExistence type="predicted"/>
<accession>A0AAW2X5Z5</accession>
<reference evidence="2" key="2">
    <citation type="journal article" date="2024" name="Plant">
        <title>Genomic evolution and insights into agronomic trait innovations of Sesamum species.</title>
        <authorList>
            <person name="Miao H."/>
            <person name="Wang L."/>
            <person name="Qu L."/>
            <person name="Liu H."/>
            <person name="Sun Y."/>
            <person name="Le M."/>
            <person name="Wang Q."/>
            <person name="Wei S."/>
            <person name="Zheng Y."/>
            <person name="Lin W."/>
            <person name="Duan Y."/>
            <person name="Cao H."/>
            <person name="Xiong S."/>
            <person name="Wang X."/>
            <person name="Wei L."/>
            <person name="Li C."/>
            <person name="Ma Q."/>
            <person name="Ju M."/>
            <person name="Zhao R."/>
            <person name="Li G."/>
            <person name="Mu C."/>
            <person name="Tian Q."/>
            <person name="Mei H."/>
            <person name="Zhang T."/>
            <person name="Gao T."/>
            <person name="Zhang H."/>
        </authorList>
    </citation>
    <scope>NUCLEOTIDE SEQUENCE</scope>
    <source>
        <strain evidence="2">KEN1</strain>
    </source>
</reference>